<dbReference type="Proteomes" id="UP000324222">
    <property type="component" value="Unassembled WGS sequence"/>
</dbReference>
<evidence type="ECO:0000313" key="2">
    <source>
        <dbReference type="EMBL" id="MPC07537.1"/>
    </source>
</evidence>
<dbReference type="AlphaFoldDB" id="A0A5B7CDR0"/>
<keyword evidence="3" id="KW-1185">Reference proteome</keyword>
<proteinExistence type="predicted"/>
<feature type="region of interest" description="Disordered" evidence="1">
    <location>
        <begin position="61"/>
        <end position="90"/>
    </location>
</feature>
<dbReference type="EMBL" id="VSRR010000003">
    <property type="protein sequence ID" value="MPC07537.1"/>
    <property type="molecule type" value="Genomic_DNA"/>
</dbReference>
<comment type="caution">
    <text evidence="2">The sequence shown here is derived from an EMBL/GenBank/DDBJ whole genome shotgun (WGS) entry which is preliminary data.</text>
</comment>
<gene>
    <name evidence="2" type="ORF">E2C01_000098</name>
</gene>
<evidence type="ECO:0000313" key="3">
    <source>
        <dbReference type="Proteomes" id="UP000324222"/>
    </source>
</evidence>
<reference evidence="2 3" key="1">
    <citation type="submission" date="2019-05" db="EMBL/GenBank/DDBJ databases">
        <title>Another draft genome of Portunus trituberculatus and its Hox gene families provides insights of decapod evolution.</title>
        <authorList>
            <person name="Jeong J.-H."/>
            <person name="Song I."/>
            <person name="Kim S."/>
            <person name="Choi T."/>
            <person name="Kim D."/>
            <person name="Ryu S."/>
            <person name="Kim W."/>
        </authorList>
    </citation>
    <scope>NUCLEOTIDE SEQUENCE [LARGE SCALE GENOMIC DNA]</scope>
    <source>
        <tissue evidence="2">Muscle</tissue>
    </source>
</reference>
<evidence type="ECO:0000256" key="1">
    <source>
        <dbReference type="SAM" id="MobiDB-lite"/>
    </source>
</evidence>
<name>A0A5B7CDR0_PORTR</name>
<protein>
    <submittedName>
        <fullName evidence="2">Uncharacterized protein</fullName>
    </submittedName>
</protein>
<accession>A0A5B7CDR0</accession>
<organism evidence="2 3">
    <name type="scientific">Portunus trituberculatus</name>
    <name type="common">Swimming crab</name>
    <name type="synonym">Neptunus trituberculatus</name>
    <dbReference type="NCBI Taxonomy" id="210409"/>
    <lineage>
        <taxon>Eukaryota</taxon>
        <taxon>Metazoa</taxon>
        <taxon>Ecdysozoa</taxon>
        <taxon>Arthropoda</taxon>
        <taxon>Crustacea</taxon>
        <taxon>Multicrustacea</taxon>
        <taxon>Malacostraca</taxon>
        <taxon>Eumalacostraca</taxon>
        <taxon>Eucarida</taxon>
        <taxon>Decapoda</taxon>
        <taxon>Pleocyemata</taxon>
        <taxon>Brachyura</taxon>
        <taxon>Eubrachyura</taxon>
        <taxon>Portunoidea</taxon>
        <taxon>Portunidae</taxon>
        <taxon>Portuninae</taxon>
        <taxon>Portunus</taxon>
    </lineage>
</organism>
<sequence>MCGLTLHCTAIVHQYDLPQDFRRGAVHNRHHSPEQRGPVLLEERDDDADCGKTLRVLLEGASAQNNSNSSYSPPIMRRSDAAPVMRGLRR</sequence>